<dbReference type="Pfam" id="PF13901">
    <property type="entry name" value="RH_dom"/>
    <property type="match status" value="1"/>
</dbReference>
<feature type="domain" description="PX" evidence="6">
    <location>
        <begin position="639"/>
        <end position="759"/>
    </location>
</feature>
<comment type="caution">
    <text evidence="7">The sequence shown here is derived from an EMBL/GenBank/DDBJ whole genome shotgun (WGS) entry which is preliminary data.</text>
</comment>
<gene>
    <name evidence="7" type="ORF">HS088_TW08G00338</name>
</gene>
<dbReference type="SUPFAM" id="SSF64268">
    <property type="entry name" value="PX domain"/>
    <property type="match status" value="1"/>
</dbReference>
<dbReference type="Gene3D" id="3.30.1520.10">
    <property type="entry name" value="Phox-like domain"/>
    <property type="match status" value="1"/>
</dbReference>
<keyword evidence="4" id="KW-0862">Zinc</keyword>
<dbReference type="EMBL" id="JAAARO010000008">
    <property type="protein sequence ID" value="KAF5743751.1"/>
    <property type="molecule type" value="Genomic_DNA"/>
</dbReference>
<dbReference type="AlphaFoldDB" id="A0A7J7DBR6"/>
<dbReference type="PROSITE" id="PS50195">
    <property type="entry name" value="PX"/>
    <property type="match status" value="1"/>
</dbReference>
<dbReference type="InParanoid" id="A0A7J7DBR6"/>
<feature type="compositionally biased region" description="Basic and acidic residues" evidence="5">
    <location>
        <begin position="1"/>
        <end position="11"/>
    </location>
</feature>
<feature type="region of interest" description="Disordered" evidence="5">
    <location>
        <begin position="129"/>
        <end position="155"/>
    </location>
</feature>
<dbReference type="Pfam" id="PF00787">
    <property type="entry name" value="PX"/>
    <property type="match status" value="1"/>
</dbReference>
<dbReference type="PANTHER" id="PTHR12326:SF3">
    <property type="entry name" value="DIFFERENTIALLY EXPRESSED IN FDCP 8 HOMOLOG"/>
    <property type="match status" value="1"/>
</dbReference>
<evidence type="ECO:0000256" key="1">
    <source>
        <dbReference type="ARBA" id="ARBA00022723"/>
    </source>
</evidence>
<feature type="compositionally biased region" description="Polar residues" evidence="5">
    <location>
        <begin position="132"/>
        <end position="149"/>
    </location>
</feature>
<dbReference type="Proteomes" id="UP000593562">
    <property type="component" value="Unassembled WGS sequence"/>
</dbReference>
<feature type="region of interest" description="Disordered" evidence="5">
    <location>
        <begin position="1"/>
        <end position="46"/>
    </location>
</feature>
<accession>A0A7J7DBR6</accession>
<dbReference type="CDD" id="cd06093">
    <property type="entry name" value="PX_domain"/>
    <property type="match status" value="1"/>
</dbReference>
<dbReference type="InterPro" id="IPR001683">
    <property type="entry name" value="PX_dom"/>
</dbReference>
<evidence type="ECO:0000256" key="4">
    <source>
        <dbReference type="ARBA" id="ARBA00022833"/>
    </source>
</evidence>
<evidence type="ECO:0000313" key="8">
    <source>
        <dbReference type="Proteomes" id="UP000593562"/>
    </source>
</evidence>
<dbReference type="InterPro" id="IPR025258">
    <property type="entry name" value="RH_dom"/>
</dbReference>
<dbReference type="FunCoup" id="A0A7J7DBR6">
    <property type="interactions" value="3123"/>
</dbReference>
<protein>
    <recommendedName>
        <fullName evidence="6">PX domain-containing protein</fullName>
    </recommendedName>
</protein>
<evidence type="ECO:0000313" key="7">
    <source>
        <dbReference type="EMBL" id="KAF5743751.1"/>
    </source>
</evidence>
<proteinExistence type="predicted"/>
<evidence type="ECO:0000256" key="5">
    <source>
        <dbReference type="SAM" id="MobiDB-lite"/>
    </source>
</evidence>
<feature type="compositionally biased region" description="Polar residues" evidence="5">
    <location>
        <begin position="36"/>
        <end position="46"/>
    </location>
</feature>
<evidence type="ECO:0000256" key="2">
    <source>
        <dbReference type="ARBA" id="ARBA00022737"/>
    </source>
</evidence>
<dbReference type="InterPro" id="IPR051366">
    <property type="entry name" value="DEF8"/>
</dbReference>
<dbReference type="GO" id="GO:0005768">
    <property type="term" value="C:endosome"/>
    <property type="evidence" value="ECO:0007669"/>
    <property type="project" value="UniProtKB-ARBA"/>
</dbReference>
<keyword evidence="1" id="KW-0479">Metal-binding</keyword>
<dbReference type="InterPro" id="IPR036871">
    <property type="entry name" value="PX_dom_sf"/>
</dbReference>
<keyword evidence="3" id="KW-0863">Zinc-finger</keyword>
<organism evidence="7 8">
    <name type="scientific">Tripterygium wilfordii</name>
    <name type="common">Thunder God vine</name>
    <dbReference type="NCBI Taxonomy" id="458696"/>
    <lineage>
        <taxon>Eukaryota</taxon>
        <taxon>Viridiplantae</taxon>
        <taxon>Streptophyta</taxon>
        <taxon>Embryophyta</taxon>
        <taxon>Tracheophyta</taxon>
        <taxon>Spermatophyta</taxon>
        <taxon>Magnoliopsida</taxon>
        <taxon>eudicotyledons</taxon>
        <taxon>Gunneridae</taxon>
        <taxon>Pentapetalae</taxon>
        <taxon>rosids</taxon>
        <taxon>fabids</taxon>
        <taxon>Celastrales</taxon>
        <taxon>Celastraceae</taxon>
        <taxon>Tripterygium</taxon>
    </lineage>
</organism>
<reference evidence="7 8" key="1">
    <citation type="journal article" date="2020" name="Nat. Commun.">
        <title>Genome of Tripterygium wilfordii and identification of cytochrome P450 involved in triptolide biosynthesis.</title>
        <authorList>
            <person name="Tu L."/>
            <person name="Su P."/>
            <person name="Zhang Z."/>
            <person name="Gao L."/>
            <person name="Wang J."/>
            <person name="Hu T."/>
            <person name="Zhou J."/>
            <person name="Zhang Y."/>
            <person name="Zhao Y."/>
            <person name="Liu Y."/>
            <person name="Song Y."/>
            <person name="Tong Y."/>
            <person name="Lu Y."/>
            <person name="Yang J."/>
            <person name="Xu C."/>
            <person name="Jia M."/>
            <person name="Peters R.J."/>
            <person name="Huang L."/>
            <person name="Gao W."/>
        </authorList>
    </citation>
    <scope>NUCLEOTIDE SEQUENCE [LARGE SCALE GENOMIC DNA]</scope>
    <source>
        <strain evidence="8">cv. XIE 37</strain>
        <tissue evidence="7">Leaf</tissue>
    </source>
</reference>
<dbReference type="GO" id="GO:0016020">
    <property type="term" value="C:membrane"/>
    <property type="evidence" value="ECO:0007669"/>
    <property type="project" value="UniProtKB-ARBA"/>
</dbReference>
<keyword evidence="2" id="KW-0677">Repeat</keyword>
<dbReference type="GO" id="GO:0008270">
    <property type="term" value="F:zinc ion binding"/>
    <property type="evidence" value="ECO:0007669"/>
    <property type="project" value="UniProtKB-KW"/>
</dbReference>
<evidence type="ECO:0000256" key="3">
    <source>
        <dbReference type="ARBA" id="ARBA00022771"/>
    </source>
</evidence>
<evidence type="ECO:0000259" key="6">
    <source>
        <dbReference type="PROSITE" id="PS50195"/>
    </source>
</evidence>
<name>A0A7J7DBR6_TRIWF</name>
<dbReference type="SMART" id="SM01175">
    <property type="entry name" value="DUF4206"/>
    <property type="match status" value="1"/>
</dbReference>
<dbReference type="GO" id="GO:0035091">
    <property type="term" value="F:phosphatidylinositol binding"/>
    <property type="evidence" value="ECO:0007669"/>
    <property type="project" value="InterPro"/>
</dbReference>
<sequence>MIKGEGSRENEVSGPAFPDPLDSFPLQLDGGDSPLSPVSPSRYSSCNESDLERYCSANSLMGTPSMCSSVGPYNDCIESDFGSFRSFGLMDDGSLENFSLGLPLARNLGDQKPSSSAIDGVRKSDDWDIRVQNGSSGSVEATRGVSSENEMPDGDKGVSAVDCEGDFGVFKSCESKVVGRRTANLRSRKELLLGDGLVGAENDECLGGLDSKLGSQSHGEETLGEEDGISSEYLHSGDEDSMYNYGSDDDHESKLYCQGKIQCGQQAEAEKENPLLLNSSVAFGSGDWNDFELELGGKELEPLILNSFQDQDTSIVTPGIIQTEEGINVSHVPTTSNLVHGPERSTEKFVNDLASPMGIQNEGQAEQVGEMRDNSTDCREVQDINELVEETQGSTMTSMGCLGFAKQDQYQEDVPVTSNQVLGADRESKFSQNIYDGGDFEMTQDPLIDKVPLETSLNIMGYGRERVHQFANTEKIVIDEGEALEKHEFRKSKEKLDTLSNTKLSQLCFHPAESAENLGTENFEDCKPSSPSTFENMKEKLRNTPARADFSKDQPAHIEMENPEVNELYNDIVHEMEEILLDSAESTGAGFPQGDPAFQSQVTLPLRDGGSTASTSGTDDAYQLLPHLVRIDDIEVVGARQKKGDVSLSERLVGVKEYTVYRIRVWSGKDQWEVERRYRDFFTLYRRLKSLFADQGLILPSPWSSVEKESRKIFGNVSPDVISERSALIHECLHSILDSRSFSISSSTLIWFLSPQDSFPSTPTSNRFVTQFESYTPGENTKCTSTFGKTVSLIVEIRLYKSMKQTLESQHYTCAGCRKHFDDGMSLMRDFVQTLGWGKPRLCEYTGQLFCTSCHTNETAVLPARVLHFWDFTQYPVSQLAKSYLDSIHEQPMLCVSAVNPFLFSRVPALNHVMGVRKKVGGMLQYVRCPFRRSINKGLGSRRYLIESNDFFALRDLIDLSKGAFAALPVIVETASRKILEHITEQCLVCCDVGVPCSARQFCDDPSSFIFPFQEGEVQRCISCESVFHKACFRKLTSCFCGVHLGAGADKGSSEGISHENSGEAELSLLGRSSSGSSAGLLSGLFSKAKSEKVKQHRNINTVILMGSLPSTSL</sequence>
<keyword evidence="8" id="KW-1185">Reference proteome</keyword>
<dbReference type="PANTHER" id="PTHR12326">
    <property type="entry name" value="PLECKSTRIN HOMOLOGY DOMAIN CONTAINING PROTEIN"/>
    <property type="match status" value="1"/>
</dbReference>